<dbReference type="GO" id="GO:0005634">
    <property type="term" value="C:nucleus"/>
    <property type="evidence" value="ECO:0007669"/>
    <property type="project" value="TreeGrafter"/>
</dbReference>
<evidence type="ECO:0000256" key="3">
    <source>
        <dbReference type="ARBA" id="ARBA00023163"/>
    </source>
</evidence>
<dbReference type="SUPFAM" id="SSF101941">
    <property type="entry name" value="NAC domain"/>
    <property type="match status" value="1"/>
</dbReference>
<keyword evidence="1" id="KW-0805">Transcription regulation</keyword>
<evidence type="ECO:0000256" key="2">
    <source>
        <dbReference type="ARBA" id="ARBA00023125"/>
    </source>
</evidence>
<accession>A0A2T7CWA8</accession>
<dbReference type="AlphaFoldDB" id="A0A2T7CWA8"/>
<dbReference type="OrthoDB" id="643388at2759"/>
<keyword evidence="4" id="KW-0539">Nucleus</keyword>
<dbReference type="PANTHER" id="PTHR31079">
    <property type="entry name" value="NAC DOMAIN-CONTAINING PROTEIN 73"/>
    <property type="match status" value="1"/>
</dbReference>
<sequence length="513" mass="57227">MPSQSSKPRPGQANTEEKEEGGCLSRWPKRERAAQRVAFRARDERDFLVFTLLTSLRPCARRHYKSSRPPGTPHTLARVVTSYLPPLGCSRSSRSSSRLQLRRRRRSPPAMENSWIMTGVGLVKRIRNATQLISLRLGELVAEPYIKCPNCECGIDTSNVSLVWPELPAGVKFDPSDLELLQHLQGKSSLQNSNSRALIDEFIPTIAEMEGICYTHPKNLPGIKMDGSSLHFFHKVSNAYGCGHRKRRKITGNNDSVCDEHIRWHKTGASKPIYDENGFKIGWKKILVLYRGSKRGGSKIDRDNWVMHQYHLGADEDEANGELVVSKVFYQLLSKKNDKSEMDDVELESEPSAAKIDPRTPNSEPSAAKIDPRTPKTDPPQPCLPSNSPCDTEQYTPIQVDQEEEECGTSIRRVKVEAAECSAWFAELPPAVVVADLPASDEPRQLMDAPRVGPEPEAPIPVDGSNTDLFNGLPDLDTTFQCLGTPSDSISLTDIHFGSQDSFGGWPDSFKFY</sequence>
<keyword evidence="8" id="KW-1185">Reference proteome</keyword>
<dbReference type="InterPro" id="IPR044799">
    <property type="entry name" value="SOG1-like"/>
</dbReference>
<organism evidence="7 8">
    <name type="scientific">Panicum hallii var. hallii</name>
    <dbReference type="NCBI Taxonomy" id="1504633"/>
    <lineage>
        <taxon>Eukaryota</taxon>
        <taxon>Viridiplantae</taxon>
        <taxon>Streptophyta</taxon>
        <taxon>Embryophyta</taxon>
        <taxon>Tracheophyta</taxon>
        <taxon>Spermatophyta</taxon>
        <taxon>Magnoliopsida</taxon>
        <taxon>Liliopsida</taxon>
        <taxon>Poales</taxon>
        <taxon>Poaceae</taxon>
        <taxon>PACMAD clade</taxon>
        <taxon>Panicoideae</taxon>
        <taxon>Panicodae</taxon>
        <taxon>Paniceae</taxon>
        <taxon>Panicinae</taxon>
        <taxon>Panicum</taxon>
        <taxon>Panicum sect. Panicum</taxon>
    </lineage>
</organism>
<evidence type="ECO:0000313" key="7">
    <source>
        <dbReference type="EMBL" id="PUZ47639.1"/>
    </source>
</evidence>
<dbReference type="FunFam" id="2.170.150.80:FF:000009">
    <property type="entry name" value="NAC domain-containing protein 8"/>
    <property type="match status" value="1"/>
</dbReference>
<evidence type="ECO:0000256" key="1">
    <source>
        <dbReference type="ARBA" id="ARBA00023015"/>
    </source>
</evidence>
<evidence type="ECO:0000259" key="6">
    <source>
        <dbReference type="PROSITE" id="PS51005"/>
    </source>
</evidence>
<proteinExistence type="predicted"/>
<dbReference type="InterPro" id="IPR003441">
    <property type="entry name" value="NAC-dom"/>
</dbReference>
<evidence type="ECO:0000313" key="8">
    <source>
        <dbReference type="Proteomes" id="UP000244336"/>
    </source>
</evidence>
<dbReference type="GO" id="GO:0003700">
    <property type="term" value="F:DNA-binding transcription factor activity"/>
    <property type="evidence" value="ECO:0007669"/>
    <property type="project" value="InterPro"/>
</dbReference>
<dbReference type="InterPro" id="IPR036093">
    <property type="entry name" value="NAC_dom_sf"/>
</dbReference>
<protein>
    <recommendedName>
        <fullName evidence="6">NAC domain-containing protein</fullName>
    </recommendedName>
</protein>
<gene>
    <name evidence="7" type="ORF">GQ55_7G182300</name>
</gene>
<feature type="region of interest" description="Disordered" evidence="5">
    <location>
        <begin position="340"/>
        <end position="391"/>
    </location>
</feature>
<dbReference type="Proteomes" id="UP000244336">
    <property type="component" value="Chromosome 7"/>
</dbReference>
<keyword evidence="2" id="KW-0238">DNA-binding</keyword>
<dbReference type="PROSITE" id="PS51005">
    <property type="entry name" value="NAC"/>
    <property type="match status" value="1"/>
</dbReference>
<feature type="region of interest" description="Disordered" evidence="5">
    <location>
        <begin position="1"/>
        <end position="27"/>
    </location>
</feature>
<dbReference type="GO" id="GO:0000976">
    <property type="term" value="F:transcription cis-regulatory region binding"/>
    <property type="evidence" value="ECO:0007669"/>
    <property type="project" value="TreeGrafter"/>
</dbReference>
<evidence type="ECO:0000256" key="5">
    <source>
        <dbReference type="SAM" id="MobiDB-lite"/>
    </source>
</evidence>
<dbReference type="Pfam" id="PF02365">
    <property type="entry name" value="NAM"/>
    <property type="match status" value="1"/>
</dbReference>
<evidence type="ECO:0000256" key="4">
    <source>
        <dbReference type="ARBA" id="ARBA00023242"/>
    </source>
</evidence>
<keyword evidence="3" id="KW-0804">Transcription</keyword>
<dbReference type="STRING" id="1504633.A0A2T7CWA8"/>
<reference evidence="7 8" key="1">
    <citation type="submission" date="2018-04" db="EMBL/GenBank/DDBJ databases">
        <title>WGS assembly of Panicum hallii var. hallii HAL2.</title>
        <authorList>
            <person name="Lovell J."/>
            <person name="Jenkins J."/>
            <person name="Lowry D."/>
            <person name="Mamidi S."/>
            <person name="Sreedasyam A."/>
            <person name="Weng X."/>
            <person name="Barry K."/>
            <person name="Bonette J."/>
            <person name="Campitelli B."/>
            <person name="Daum C."/>
            <person name="Gordon S."/>
            <person name="Gould B."/>
            <person name="Lipzen A."/>
            <person name="MacQueen A."/>
            <person name="Palacio-Mejia J."/>
            <person name="Plott C."/>
            <person name="Shakirov E."/>
            <person name="Shu S."/>
            <person name="Yoshinaga Y."/>
            <person name="Zane M."/>
            <person name="Rokhsar D."/>
            <person name="Grimwood J."/>
            <person name="Schmutz J."/>
            <person name="Juenger T."/>
        </authorList>
    </citation>
    <scope>NUCLEOTIDE SEQUENCE [LARGE SCALE GENOMIC DNA]</scope>
    <source>
        <strain evidence="8">cv. HAL2</strain>
    </source>
</reference>
<dbReference type="Gramene" id="PUZ47639">
    <property type="protein sequence ID" value="PUZ47639"/>
    <property type="gene ID" value="GQ55_7G182300"/>
</dbReference>
<dbReference type="EMBL" id="CM009755">
    <property type="protein sequence ID" value="PUZ47639.1"/>
    <property type="molecule type" value="Genomic_DNA"/>
</dbReference>
<feature type="compositionally biased region" description="Low complexity" evidence="5">
    <location>
        <begin position="90"/>
        <end position="99"/>
    </location>
</feature>
<name>A0A2T7CWA8_9POAL</name>
<dbReference type="Gene3D" id="2.170.150.80">
    <property type="entry name" value="NAC domain"/>
    <property type="match status" value="1"/>
</dbReference>
<dbReference type="PANTHER" id="PTHR31079:SF25">
    <property type="entry name" value="NAC DOMAIN TRANSCRIPTION FACTOR SUPERFAMILY PROTEIN-RELATED"/>
    <property type="match status" value="1"/>
</dbReference>
<feature type="domain" description="NAC" evidence="6">
    <location>
        <begin position="167"/>
        <end position="331"/>
    </location>
</feature>
<feature type="region of interest" description="Disordered" evidence="5">
    <location>
        <begin position="87"/>
        <end position="106"/>
    </location>
</feature>